<dbReference type="EMBL" id="VITW01000003">
    <property type="protein sequence ID" value="TWB78516.1"/>
    <property type="molecule type" value="Genomic_DNA"/>
</dbReference>
<dbReference type="RefSeq" id="WP_080134365.1">
    <property type="nucleotide sequence ID" value="NZ_LWIG01000004.1"/>
</dbReference>
<name>A0A560K5N8_9BRAD</name>
<dbReference type="Pfam" id="PF22763">
    <property type="entry name" value="NrS1-1_pol-like_HBD"/>
    <property type="match status" value="1"/>
</dbReference>
<evidence type="ECO:0000313" key="4">
    <source>
        <dbReference type="Proteomes" id="UP000315914"/>
    </source>
</evidence>
<reference evidence="3 4" key="1">
    <citation type="submission" date="2019-06" db="EMBL/GenBank/DDBJ databases">
        <title>Genomic Encyclopedia of Type Strains, Phase IV (KMG-V): Genome sequencing to study the core and pangenomes of soil and plant-associated prokaryotes.</title>
        <authorList>
            <person name="Whitman W."/>
        </authorList>
    </citation>
    <scope>NUCLEOTIDE SEQUENCE [LARGE SCALE GENOMIC DNA]</scope>
    <source>
        <strain evidence="3 4">BR 10556</strain>
    </source>
</reference>
<protein>
    <submittedName>
        <fullName evidence="3">Primase-polymerase (Primpol)-like protein</fullName>
    </submittedName>
</protein>
<dbReference type="Proteomes" id="UP000315914">
    <property type="component" value="Unassembled WGS sequence"/>
</dbReference>
<feature type="domain" description="NrS-1 polymerase-like HBD" evidence="2">
    <location>
        <begin position="300"/>
        <end position="360"/>
    </location>
</feature>
<organism evidence="3 4">
    <name type="scientific">Bradyrhizobium sacchari</name>
    <dbReference type="NCBI Taxonomy" id="1399419"/>
    <lineage>
        <taxon>Bacteria</taxon>
        <taxon>Pseudomonadati</taxon>
        <taxon>Pseudomonadota</taxon>
        <taxon>Alphaproteobacteria</taxon>
        <taxon>Hyphomicrobiales</taxon>
        <taxon>Nitrobacteraceae</taxon>
        <taxon>Bradyrhizobium</taxon>
    </lineage>
</organism>
<accession>A0A560K5N8</accession>
<feature type="domain" description="NrS-1 polymerase-like helicase" evidence="1">
    <location>
        <begin position="560"/>
        <end position="670"/>
    </location>
</feature>
<sequence>MTIHARAAFLNRAPLTLRAFDSGKPPASLADPLAGLKALPQWVLWRLEQYDGEPKPRKIPYDPKTLQRADTTNPATWASFETAATIAAVNPAYRIGFVFTLNDPYIFVDLDGCRDPDTGEYNDEATHIFTRLFPGVAAEVSQSGTGLHLIMRGDKTQFGNRRNKWGGRFEFYQNNRFVAIAGNEWVGNADLEQTASLQTFLPVREHDRDNQEIETIRDPRWAGPEDDQELLARMFASDDKLSSERIAELNDVIMRDPRNFVAKVEFDKLSRRVPFAALWNADAQALNHLYPSSTGQQFDHSAADLALMNKLAFWTGKDHVRMLRLFSMSALGKRDKWCSRAYYRNRTASSSNVACRDVYRGTNQERREKQRKENERIGERLEFDITTKLMTLAEMEANLFFAKTGNSGAVANALSREVLSLSVARNSYAASLETVKNKDGRNGQEKERLVPGLELWLKSIKRMNVDAITWKPEGGPICEPPERPGENAFNVWRGLIKPTFAAHFATDAGLRDRWLPVWHEHLAYLVPIEAERTRFEQWLAHILQHPGEKVETGWCFVATQTGIGRNWLSGVLSRVLRGYVLNNAILDTILEGKYNGRMSRKLLMVVDEARAGLRGANSWGLSEKLKTMVNADYREINEKHGLQWVEHNALRWLVFSNNWDALPIEQNDRRWNVVENPTQPQSTSYYNFIYERARQNEFIAAVWAHLSTLPLDGFNVGHRSMENDARKRMLSNLANEVEQALAEFRDHWQAQVARFETIKHFVKHRIPNVNDTAIRRNLAKQEMILCEKRVTKDNVRLVIVRELNEQQIYTDPALYVQFANVEANRLRTNGFLPFTVAVAS</sequence>
<proteinExistence type="predicted"/>
<dbReference type="OrthoDB" id="8215052at2"/>
<dbReference type="AlphaFoldDB" id="A0A560K5N8"/>
<keyword evidence="4" id="KW-1185">Reference proteome</keyword>
<comment type="caution">
    <text evidence="3">The sequence shown here is derived from an EMBL/GenBank/DDBJ whole genome shotgun (WGS) entry which is preliminary data.</text>
</comment>
<evidence type="ECO:0000313" key="3">
    <source>
        <dbReference type="EMBL" id="TWB78516.1"/>
    </source>
</evidence>
<gene>
    <name evidence="3" type="ORF">FBZ95_103356</name>
</gene>
<evidence type="ECO:0000259" key="2">
    <source>
        <dbReference type="Pfam" id="PF22763"/>
    </source>
</evidence>
<dbReference type="InterPro" id="IPR054468">
    <property type="entry name" value="NrSPol-like_HBD"/>
</dbReference>
<evidence type="ECO:0000259" key="1">
    <source>
        <dbReference type="Pfam" id="PF19263"/>
    </source>
</evidence>
<dbReference type="Pfam" id="PF19263">
    <property type="entry name" value="DUF5906"/>
    <property type="match status" value="1"/>
</dbReference>
<dbReference type="InterPro" id="IPR045455">
    <property type="entry name" value="NrS-1_pol-like_helicase"/>
</dbReference>